<dbReference type="InterPro" id="IPR017871">
    <property type="entry name" value="ABC_transporter-like_CS"/>
</dbReference>
<dbReference type="InterPro" id="IPR050095">
    <property type="entry name" value="ECF_ABC_transporter_ATP-bd"/>
</dbReference>
<dbReference type="SUPFAM" id="SSF52540">
    <property type="entry name" value="P-loop containing nucleoside triphosphate hydrolases"/>
    <property type="match status" value="1"/>
</dbReference>
<evidence type="ECO:0000313" key="10">
    <source>
        <dbReference type="EMBL" id="ALS75433.1"/>
    </source>
</evidence>
<dbReference type="AlphaFoldDB" id="A0A0U2N5G3"/>
<reference evidence="10" key="1">
    <citation type="submission" date="2016-01" db="EMBL/GenBank/DDBJ databases">
        <title>Complete genome of Planococcus rifietoensis type strain M8.</title>
        <authorList>
            <person name="See-Too W.S."/>
        </authorList>
    </citation>
    <scope>NUCLEOTIDE SEQUENCE [LARGE SCALE GENOMIC DNA]</scope>
    <source>
        <strain evidence="10">M8</strain>
    </source>
</reference>
<dbReference type="PANTHER" id="PTHR43553">
    <property type="entry name" value="HEAVY METAL TRANSPORTER"/>
    <property type="match status" value="1"/>
</dbReference>
<dbReference type="Gene3D" id="3.40.50.300">
    <property type="entry name" value="P-loop containing nucleotide triphosphate hydrolases"/>
    <property type="match status" value="1"/>
</dbReference>
<dbReference type="InterPro" id="IPR027417">
    <property type="entry name" value="P-loop_NTPase"/>
</dbReference>
<dbReference type="OrthoDB" id="9784332at2"/>
<dbReference type="FunFam" id="3.40.50.300:FF:000224">
    <property type="entry name" value="Energy-coupling factor transporter ATP-binding protein EcfA"/>
    <property type="match status" value="1"/>
</dbReference>
<organism evidence="10 11">
    <name type="scientific">Planococcus rifietoensis</name>
    <dbReference type="NCBI Taxonomy" id="200991"/>
    <lineage>
        <taxon>Bacteria</taxon>
        <taxon>Bacillati</taxon>
        <taxon>Bacillota</taxon>
        <taxon>Bacilli</taxon>
        <taxon>Bacillales</taxon>
        <taxon>Caryophanaceae</taxon>
        <taxon>Planococcus</taxon>
    </lineage>
</organism>
<keyword evidence="5" id="KW-0547">Nucleotide-binding</keyword>
<dbReference type="NCBIfam" id="NF010156">
    <property type="entry name" value="PRK13635.1"/>
    <property type="match status" value="1"/>
</dbReference>
<evidence type="ECO:0000259" key="9">
    <source>
        <dbReference type="PROSITE" id="PS50893"/>
    </source>
</evidence>
<dbReference type="InterPro" id="IPR030947">
    <property type="entry name" value="EcfA_1"/>
</dbReference>
<protein>
    <submittedName>
        <fullName evidence="10">Energy-coupling factor transporter ATPase</fullName>
    </submittedName>
</protein>
<evidence type="ECO:0000313" key="11">
    <source>
        <dbReference type="Proteomes" id="UP000067683"/>
    </source>
</evidence>
<evidence type="ECO:0000256" key="1">
    <source>
        <dbReference type="ARBA" id="ARBA00004202"/>
    </source>
</evidence>
<dbReference type="Pfam" id="PF00005">
    <property type="entry name" value="ABC_tran"/>
    <property type="match status" value="1"/>
</dbReference>
<dbReference type="GO" id="GO:0015087">
    <property type="term" value="F:cobalt ion transmembrane transporter activity"/>
    <property type="evidence" value="ECO:0007669"/>
    <property type="project" value="UniProtKB-ARBA"/>
</dbReference>
<keyword evidence="3" id="KW-0813">Transport</keyword>
<dbReference type="PROSITE" id="PS50893">
    <property type="entry name" value="ABC_TRANSPORTER_2"/>
    <property type="match status" value="1"/>
</dbReference>
<keyword evidence="11" id="KW-1185">Reference proteome</keyword>
<keyword evidence="8" id="KW-0472">Membrane</keyword>
<evidence type="ECO:0000256" key="7">
    <source>
        <dbReference type="ARBA" id="ARBA00022967"/>
    </source>
</evidence>
<evidence type="ECO:0000256" key="8">
    <source>
        <dbReference type="ARBA" id="ARBA00023136"/>
    </source>
</evidence>
<dbReference type="GO" id="GO:0042626">
    <property type="term" value="F:ATPase-coupled transmembrane transporter activity"/>
    <property type="evidence" value="ECO:0007669"/>
    <property type="project" value="TreeGrafter"/>
</dbReference>
<dbReference type="PROSITE" id="PS00211">
    <property type="entry name" value="ABC_TRANSPORTER_1"/>
    <property type="match status" value="1"/>
</dbReference>
<comment type="subcellular location">
    <subcellularLocation>
        <location evidence="1">Cell membrane</location>
        <topology evidence="1">Peripheral membrane protein</topology>
    </subcellularLocation>
</comment>
<dbReference type="SMART" id="SM00382">
    <property type="entry name" value="AAA"/>
    <property type="match status" value="1"/>
</dbReference>
<accession>A0A0U2N5G3</accession>
<dbReference type="EMBL" id="CP013659">
    <property type="protein sequence ID" value="ALS75433.1"/>
    <property type="molecule type" value="Genomic_DNA"/>
</dbReference>
<evidence type="ECO:0000256" key="3">
    <source>
        <dbReference type="ARBA" id="ARBA00022448"/>
    </source>
</evidence>
<comment type="similarity">
    <text evidence="2">Belongs to the ABC transporter superfamily.</text>
</comment>
<evidence type="ECO:0000256" key="6">
    <source>
        <dbReference type="ARBA" id="ARBA00022840"/>
    </source>
</evidence>
<dbReference type="NCBIfam" id="TIGR04520">
    <property type="entry name" value="ECF_ATPase_1"/>
    <property type="match status" value="1"/>
</dbReference>
<keyword evidence="7" id="KW-1278">Translocase</keyword>
<dbReference type="KEGG" id="prt:AUC31_09505"/>
<dbReference type="STRING" id="200991.AUC31_09505"/>
<keyword evidence="4" id="KW-1003">Cell membrane</keyword>
<dbReference type="RefSeq" id="WP_058382140.1">
    <property type="nucleotide sequence ID" value="NZ_CP013659.2"/>
</dbReference>
<gene>
    <name evidence="10" type="primary">cbiO</name>
    <name evidence="10" type="ORF">AUC31_09505</name>
</gene>
<keyword evidence="6" id="KW-0067">ATP-binding</keyword>
<evidence type="ECO:0000256" key="5">
    <source>
        <dbReference type="ARBA" id="ARBA00022741"/>
    </source>
</evidence>
<sequence length="282" mass="31077">MKGTILSFEQVTFTYVPGDESVKPAVSDLSFSIDEGEWVALVGHNGSGKSTIAKLMNGLLFPQQGTVKAMGLEMSEESLWDIRSQMGMVFQNPDNQFVGATVQDDVAFALENNGVPHEEMVVRVRESLQQVKMADYLDHEPHHLSGGQKQRVAIAGALALRPRLLILDEATSMLDPQGRREVIETIRELREATGLTVLSITHDLEEAALADRVLVMNAGHKQMEGTPDEVFSSGEELTEMGLDLPFAMRMAGLLKQAGVPMTGESMTEHELVEELWTYYSSK</sequence>
<dbReference type="InterPro" id="IPR003439">
    <property type="entry name" value="ABC_transporter-like_ATP-bd"/>
</dbReference>
<dbReference type="GO" id="GO:0005524">
    <property type="term" value="F:ATP binding"/>
    <property type="evidence" value="ECO:0007669"/>
    <property type="project" value="UniProtKB-KW"/>
</dbReference>
<dbReference type="InterPro" id="IPR003593">
    <property type="entry name" value="AAA+_ATPase"/>
</dbReference>
<name>A0A0U2N5G3_9BACL</name>
<dbReference type="NCBIfam" id="NF010167">
    <property type="entry name" value="PRK13648.1"/>
    <property type="match status" value="1"/>
</dbReference>
<proteinExistence type="inferred from homology"/>
<dbReference type="PANTHER" id="PTHR43553:SF24">
    <property type="entry name" value="ENERGY-COUPLING FACTOR TRANSPORTER ATP-BINDING PROTEIN ECFA1"/>
    <property type="match status" value="1"/>
</dbReference>
<dbReference type="CDD" id="cd03225">
    <property type="entry name" value="ABC_cobalt_CbiO_domain1"/>
    <property type="match status" value="1"/>
</dbReference>
<evidence type="ECO:0000256" key="2">
    <source>
        <dbReference type="ARBA" id="ARBA00005417"/>
    </source>
</evidence>
<dbReference type="InterPro" id="IPR015856">
    <property type="entry name" value="ABC_transpr_CbiO/EcfA_su"/>
</dbReference>
<dbReference type="GO" id="GO:0043190">
    <property type="term" value="C:ATP-binding cassette (ABC) transporter complex"/>
    <property type="evidence" value="ECO:0007669"/>
    <property type="project" value="TreeGrafter"/>
</dbReference>
<evidence type="ECO:0000256" key="4">
    <source>
        <dbReference type="ARBA" id="ARBA00022475"/>
    </source>
</evidence>
<dbReference type="GO" id="GO:0016887">
    <property type="term" value="F:ATP hydrolysis activity"/>
    <property type="evidence" value="ECO:0007669"/>
    <property type="project" value="InterPro"/>
</dbReference>
<dbReference type="Proteomes" id="UP000067683">
    <property type="component" value="Chromosome"/>
</dbReference>
<feature type="domain" description="ABC transporter" evidence="9">
    <location>
        <begin position="6"/>
        <end position="243"/>
    </location>
</feature>